<keyword evidence="3" id="KW-1185">Reference proteome</keyword>
<evidence type="ECO:0000313" key="3">
    <source>
        <dbReference type="Proteomes" id="UP000693970"/>
    </source>
</evidence>
<dbReference type="EMBL" id="JAGRRH010000004">
    <property type="protein sequence ID" value="KAG7371009.1"/>
    <property type="molecule type" value="Genomic_DNA"/>
</dbReference>
<evidence type="ECO:0000313" key="2">
    <source>
        <dbReference type="EMBL" id="KAG7371009.1"/>
    </source>
</evidence>
<organism evidence="2 3">
    <name type="scientific">Nitzschia inconspicua</name>
    <dbReference type="NCBI Taxonomy" id="303405"/>
    <lineage>
        <taxon>Eukaryota</taxon>
        <taxon>Sar</taxon>
        <taxon>Stramenopiles</taxon>
        <taxon>Ochrophyta</taxon>
        <taxon>Bacillariophyta</taxon>
        <taxon>Bacillariophyceae</taxon>
        <taxon>Bacillariophycidae</taxon>
        <taxon>Bacillariales</taxon>
        <taxon>Bacillariaceae</taxon>
        <taxon>Nitzschia</taxon>
    </lineage>
</organism>
<accession>A0A9K3Q7A9</accession>
<sequence>MAPFSSLFEFVAHHHQNGESRQEVEMDPSSLSLDSSSSSSDSSTIAADPITRPLSEQVLGKENKSCSKRKVSFFHSVRVQFVESIDDYSDVEKLSSWYSRQEFENLKNDRRVTVKIMEDGNPTVDDGKHYFRGFENKTRKGAQRKQWNIVEAAMVVFDEQQMNHTYYRKKEEAFHSIADAYRAVAAHTRAAAAERGLYDQRAALESTVALSNENLATQMPRRLSSRAA</sequence>
<gene>
    <name evidence="2" type="ORF">IV203_019579</name>
</gene>
<dbReference type="Proteomes" id="UP000693970">
    <property type="component" value="Unassembled WGS sequence"/>
</dbReference>
<feature type="compositionally biased region" description="Low complexity" evidence="1">
    <location>
        <begin position="29"/>
        <end position="43"/>
    </location>
</feature>
<reference evidence="2" key="1">
    <citation type="journal article" date="2021" name="Sci. Rep.">
        <title>Diploid genomic architecture of Nitzschia inconspicua, an elite biomass production diatom.</title>
        <authorList>
            <person name="Oliver A."/>
            <person name="Podell S."/>
            <person name="Pinowska A."/>
            <person name="Traller J.C."/>
            <person name="Smith S.R."/>
            <person name="McClure R."/>
            <person name="Beliaev A."/>
            <person name="Bohutskyi P."/>
            <person name="Hill E.A."/>
            <person name="Rabines A."/>
            <person name="Zheng H."/>
            <person name="Allen L.Z."/>
            <person name="Kuo A."/>
            <person name="Grigoriev I.V."/>
            <person name="Allen A.E."/>
            <person name="Hazlebeck D."/>
            <person name="Allen E.E."/>
        </authorList>
    </citation>
    <scope>NUCLEOTIDE SEQUENCE</scope>
    <source>
        <strain evidence="2">Hildebrandi</strain>
    </source>
</reference>
<dbReference type="AlphaFoldDB" id="A0A9K3Q7A9"/>
<proteinExistence type="predicted"/>
<comment type="caution">
    <text evidence="2">The sequence shown here is derived from an EMBL/GenBank/DDBJ whole genome shotgun (WGS) entry which is preliminary data.</text>
</comment>
<feature type="region of interest" description="Disordered" evidence="1">
    <location>
        <begin position="16"/>
        <end position="58"/>
    </location>
</feature>
<protein>
    <submittedName>
        <fullName evidence="2">Uncharacterized protein</fullName>
    </submittedName>
</protein>
<reference evidence="2" key="2">
    <citation type="submission" date="2021-04" db="EMBL/GenBank/DDBJ databases">
        <authorList>
            <person name="Podell S."/>
        </authorList>
    </citation>
    <scope>NUCLEOTIDE SEQUENCE</scope>
    <source>
        <strain evidence="2">Hildebrandi</strain>
    </source>
</reference>
<evidence type="ECO:0000256" key="1">
    <source>
        <dbReference type="SAM" id="MobiDB-lite"/>
    </source>
</evidence>
<name>A0A9K3Q7A9_9STRA</name>